<feature type="transmembrane region" description="Helical" evidence="1">
    <location>
        <begin position="24"/>
        <end position="48"/>
    </location>
</feature>
<name>A0AB39BJQ5_9MICO</name>
<sequence>MTAEAGPPKKVHRAPRTSWPRRQIVLLAVAALLLASAAAFFTATVVLIDQSKGVWASQALGVAACLFVGAANSAVWCWRLSRPPKLTVTAVARWVAVLALCSVVLVIWVVALLSNLVYPEAWSSI</sequence>
<evidence type="ECO:0000256" key="1">
    <source>
        <dbReference type="SAM" id="Phobius"/>
    </source>
</evidence>
<organism evidence="2">
    <name type="scientific">Herbiconiux sp. A18JL235</name>
    <dbReference type="NCBI Taxonomy" id="3152363"/>
    <lineage>
        <taxon>Bacteria</taxon>
        <taxon>Bacillati</taxon>
        <taxon>Actinomycetota</taxon>
        <taxon>Actinomycetes</taxon>
        <taxon>Micrococcales</taxon>
        <taxon>Microbacteriaceae</taxon>
        <taxon>Herbiconiux</taxon>
    </lineage>
</organism>
<feature type="transmembrane region" description="Helical" evidence="1">
    <location>
        <begin position="54"/>
        <end position="78"/>
    </location>
</feature>
<proteinExistence type="predicted"/>
<dbReference type="AlphaFoldDB" id="A0AB39BJQ5"/>
<protein>
    <submittedName>
        <fullName evidence="2">Uncharacterized protein</fullName>
    </submittedName>
</protein>
<dbReference type="RefSeq" id="WP_368498791.1">
    <property type="nucleotide sequence ID" value="NZ_CP162511.1"/>
</dbReference>
<keyword evidence="1" id="KW-0812">Transmembrane</keyword>
<keyword evidence="1" id="KW-1133">Transmembrane helix</keyword>
<dbReference type="EMBL" id="CP162511">
    <property type="protein sequence ID" value="XDI06408.1"/>
    <property type="molecule type" value="Genomic_DNA"/>
</dbReference>
<gene>
    <name evidence="2" type="ORF">ABFY20_04745</name>
</gene>
<evidence type="ECO:0000313" key="2">
    <source>
        <dbReference type="EMBL" id="XDI06408.1"/>
    </source>
</evidence>
<feature type="transmembrane region" description="Helical" evidence="1">
    <location>
        <begin position="90"/>
        <end position="113"/>
    </location>
</feature>
<keyword evidence="1" id="KW-0472">Membrane</keyword>
<reference evidence="2" key="1">
    <citation type="submission" date="2024-05" db="EMBL/GenBank/DDBJ databases">
        <title>Herbiconiux sp. A18JL235.</title>
        <authorList>
            <person name="Zhang G."/>
        </authorList>
    </citation>
    <scope>NUCLEOTIDE SEQUENCE</scope>
    <source>
        <strain evidence="2">A18JL235</strain>
    </source>
</reference>
<accession>A0AB39BJQ5</accession>